<evidence type="ECO:0000256" key="6">
    <source>
        <dbReference type="ARBA" id="ARBA00022832"/>
    </source>
</evidence>
<evidence type="ECO:0000256" key="10">
    <source>
        <dbReference type="ARBA" id="ARBA00023160"/>
    </source>
</evidence>
<comment type="subcellular location">
    <subcellularLocation>
        <location evidence="1">Membrane</location>
        <topology evidence="1">Multi-pass membrane protein</topology>
    </subcellularLocation>
</comment>
<feature type="transmembrane region" description="Helical" evidence="11">
    <location>
        <begin position="183"/>
        <end position="204"/>
    </location>
</feature>
<dbReference type="GO" id="GO:0042761">
    <property type="term" value="P:very long-chain fatty acid biosynthetic process"/>
    <property type="evidence" value="ECO:0007669"/>
    <property type="project" value="TreeGrafter"/>
</dbReference>
<dbReference type="PANTHER" id="PTHR11157:SF17">
    <property type="entry name" value="ELONGATION OF VERY LONG CHAIN FATTY ACIDS PROTEIN 6"/>
    <property type="match status" value="1"/>
</dbReference>
<name>A0A0M3HXC7_ASCLU</name>
<dbReference type="PANTHER" id="PTHR11157">
    <property type="entry name" value="FATTY ACID ACYL TRANSFERASE-RELATED"/>
    <property type="match status" value="1"/>
</dbReference>
<comment type="catalytic activity">
    <reaction evidence="11">
        <text>a very-long-chain acyl-CoA + malonyl-CoA + H(+) = a very-long-chain 3-oxoacyl-CoA + CO2 + CoA</text>
        <dbReference type="Rhea" id="RHEA:32727"/>
        <dbReference type="ChEBI" id="CHEBI:15378"/>
        <dbReference type="ChEBI" id="CHEBI:16526"/>
        <dbReference type="ChEBI" id="CHEBI:57287"/>
        <dbReference type="ChEBI" id="CHEBI:57384"/>
        <dbReference type="ChEBI" id="CHEBI:90725"/>
        <dbReference type="ChEBI" id="CHEBI:90736"/>
        <dbReference type="EC" id="2.3.1.199"/>
    </reaction>
</comment>
<keyword evidence="3 11" id="KW-0444">Lipid biosynthesis</keyword>
<dbReference type="GO" id="GO:0005789">
    <property type="term" value="C:endoplasmic reticulum membrane"/>
    <property type="evidence" value="ECO:0007669"/>
    <property type="project" value="TreeGrafter"/>
</dbReference>
<dbReference type="GO" id="GO:0034626">
    <property type="term" value="P:fatty acid elongation, polyunsaturated fatty acid"/>
    <property type="evidence" value="ECO:0007669"/>
    <property type="project" value="TreeGrafter"/>
</dbReference>
<evidence type="ECO:0000256" key="7">
    <source>
        <dbReference type="ARBA" id="ARBA00022989"/>
    </source>
</evidence>
<dbReference type="EC" id="2.3.1.199" evidence="11"/>
<keyword evidence="9 11" id="KW-0472">Membrane</keyword>
<dbReference type="GO" id="GO:0030148">
    <property type="term" value="P:sphingolipid biosynthetic process"/>
    <property type="evidence" value="ECO:0007669"/>
    <property type="project" value="TreeGrafter"/>
</dbReference>
<dbReference type="InterPro" id="IPR002076">
    <property type="entry name" value="ELO_fam"/>
</dbReference>
<dbReference type="GO" id="GO:0019367">
    <property type="term" value="P:fatty acid elongation, saturated fatty acid"/>
    <property type="evidence" value="ECO:0007669"/>
    <property type="project" value="TreeGrafter"/>
</dbReference>
<organism evidence="12 13">
    <name type="scientific">Ascaris lumbricoides</name>
    <name type="common">Giant roundworm</name>
    <dbReference type="NCBI Taxonomy" id="6252"/>
    <lineage>
        <taxon>Eukaryota</taxon>
        <taxon>Metazoa</taxon>
        <taxon>Ecdysozoa</taxon>
        <taxon>Nematoda</taxon>
        <taxon>Chromadorea</taxon>
        <taxon>Rhabditida</taxon>
        <taxon>Spirurina</taxon>
        <taxon>Ascaridomorpha</taxon>
        <taxon>Ascaridoidea</taxon>
        <taxon>Ascarididae</taxon>
        <taxon>Ascaris</taxon>
    </lineage>
</organism>
<dbReference type="GO" id="GO:0009922">
    <property type="term" value="F:fatty acid elongase activity"/>
    <property type="evidence" value="ECO:0007669"/>
    <property type="project" value="UniProtKB-EC"/>
</dbReference>
<dbReference type="Pfam" id="PF01151">
    <property type="entry name" value="ELO"/>
    <property type="match status" value="1"/>
</dbReference>
<evidence type="ECO:0000256" key="3">
    <source>
        <dbReference type="ARBA" id="ARBA00022516"/>
    </source>
</evidence>
<dbReference type="UniPathway" id="UPA00094"/>
<feature type="transmembrane region" description="Helical" evidence="11">
    <location>
        <begin position="57"/>
        <end position="75"/>
    </location>
</feature>
<evidence type="ECO:0000256" key="4">
    <source>
        <dbReference type="ARBA" id="ARBA00022679"/>
    </source>
</evidence>
<keyword evidence="5 11" id="KW-0812">Transmembrane</keyword>
<comment type="similarity">
    <text evidence="11">Belongs to the ELO family.</text>
</comment>
<evidence type="ECO:0000313" key="12">
    <source>
        <dbReference type="Proteomes" id="UP000036681"/>
    </source>
</evidence>
<evidence type="ECO:0000256" key="5">
    <source>
        <dbReference type="ARBA" id="ARBA00022692"/>
    </source>
</evidence>
<dbReference type="WBParaSite" id="ALUE_0000795101-mRNA-1">
    <property type="protein sequence ID" value="ALUE_0000795101-mRNA-1"/>
    <property type="gene ID" value="ALUE_0000795101"/>
</dbReference>
<evidence type="ECO:0000313" key="13">
    <source>
        <dbReference type="WBParaSite" id="ALUE_0000795101-mRNA-1"/>
    </source>
</evidence>
<reference evidence="13" key="1">
    <citation type="submission" date="2017-02" db="UniProtKB">
        <authorList>
            <consortium name="WormBaseParasite"/>
        </authorList>
    </citation>
    <scope>IDENTIFICATION</scope>
</reference>
<keyword evidence="8 11" id="KW-0443">Lipid metabolism</keyword>
<dbReference type="GO" id="GO:0034625">
    <property type="term" value="P:fatty acid elongation, monounsaturated fatty acid"/>
    <property type="evidence" value="ECO:0007669"/>
    <property type="project" value="TreeGrafter"/>
</dbReference>
<accession>A0A0M3HXC7</accession>
<proteinExistence type="inferred from homology"/>
<evidence type="ECO:0000256" key="11">
    <source>
        <dbReference type="RuleBase" id="RU361115"/>
    </source>
</evidence>
<evidence type="ECO:0000256" key="1">
    <source>
        <dbReference type="ARBA" id="ARBA00004141"/>
    </source>
</evidence>
<keyword evidence="12" id="KW-1185">Reference proteome</keyword>
<keyword evidence="10 11" id="KW-0275">Fatty acid biosynthesis</keyword>
<evidence type="ECO:0000256" key="2">
    <source>
        <dbReference type="ARBA" id="ARBA00005194"/>
    </source>
</evidence>
<keyword evidence="6 11" id="KW-0276">Fatty acid metabolism</keyword>
<evidence type="ECO:0000256" key="9">
    <source>
        <dbReference type="ARBA" id="ARBA00023136"/>
    </source>
</evidence>
<feature type="transmembrane region" description="Helical" evidence="11">
    <location>
        <begin position="151"/>
        <end position="171"/>
    </location>
</feature>
<dbReference type="Proteomes" id="UP000036681">
    <property type="component" value="Unplaced"/>
</dbReference>
<feature type="transmembrane region" description="Helical" evidence="11">
    <location>
        <begin position="224"/>
        <end position="246"/>
    </location>
</feature>
<keyword evidence="7 11" id="KW-1133">Transmembrane helix</keyword>
<dbReference type="AlphaFoldDB" id="A0A0M3HXC7"/>
<sequence length="257" mass="29918">MNASAYDAESAAAWMRAHRVHFILLDMLYLAFVYYIPQVLVNRRKPELREVMFVWNWFNLLSNLSLLLSVTPNFLKSFRHGIYGSVCLTQGLYTTRLSGHAMFTFHVGKSWELLDTVLLVLRGRPVLRLHVFHHACALLLASFTYYDIGAIARWGVMMNMCTHILMYGYFCAQTFLREMPKRFAAVITFLQTAQFLIGVLLVLLTRKYIRMGLTCETNSTLLGIYFFAFAIFFILFAHFYVTKFYLGGQRNTRVKNY</sequence>
<protein>
    <recommendedName>
        <fullName evidence="11">Elongation of very long chain fatty acids protein</fullName>
        <ecNumber evidence="11">2.3.1.199</ecNumber>
    </recommendedName>
    <alternativeName>
        <fullName evidence="11">Very-long-chain 3-oxoacyl-CoA synthase</fullName>
    </alternativeName>
</protein>
<feature type="transmembrane region" description="Helical" evidence="11">
    <location>
        <begin position="20"/>
        <end position="37"/>
    </location>
</feature>
<comment type="pathway">
    <text evidence="2">Lipid metabolism; fatty acid biosynthesis.</text>
</comment>
<keyword evidence="4 11" id="KW-0808">Transferase</keyword>
<evidence type="ECO:0000256" key="8">
    <source>
        <dbReference type="ARBA" id="ARBA00023098"/>
    </source>
</evidence>